<dbReference type="AlphaFoldDB" id="A0A0M3K6A9"/>
<evidence type="ECO:0000313" key="4">
    <source>
        <dbReference type="WBParaSite" id="ASIM_0001650001-mRNA-1"/>
    </source>
</evidence>
<feature type="domain" description="MutL C-terminal dimerisation" evidence="1">
    <location>
        <begin position="49"/>
        <end position="170"/>
    </location>
</feature>
<dbReference type="Proteomes" id="UP000267096">
    <property type="component" value="Unassembled WGS sequence"/>
</dbReference>
<dbReference type="GO" id="GO:0006298">
    <property type="term" value="P:mismatch repair"/>
    <property type="evidence" value="ECO:0007669"/>
    <property type="project" value="InterPro"/>
</dbReference>
<keyword evidence="3" id="KW-1185">Reference proteome</keyword>
<sequence length="187" mass="21692">MRHHQDHPSITKQSDKLIEYPVFNVTSQQKAEEELDAKLEKDDFASMNIIGQFNKGFIITQLYNDLFIVDQHASDEKFNFERLQSKARIQSQLLISPRVLNIGAMEEAILRDNIDIFNCNGYEFRYDEEDIHEMLSVLKQYPGIMYRPTKVHKLFASRACRTSVMIGTSLSSAQMQKVSLLFTVPLR</sequence>
<dbReference type="EMBL" id="UYRR01032655">
    <property type="protein sequence ID" value="VDK56386.1"/>
    <property type="molecule type" value="Genomic_DNA"/>
</dbReference>
<name>A0A0M3K6A9_ANISI</name>
<dbReference type="SMART" id="SM00853">
    <property type="entry name" value="MutL_C"/>
    <property type="match status" value="1"/>
</dbReference>
<dbReference type="InterPro" id="IPR042120">
    <property type="entry name" value="MutL_C_dimsub"/>
</dbReference>
<gene>
    <name evidence="2" type="ORF">ASIM_LOCUS15907</name>
</gene>
<dbReference type="PANTHER" id="PTHR10073">
    <property type="entry name" value="DNA MISMATCH REPAIR PROTEIN MLH, PMS, MUTL"/>
    <property type="match status" value="1"/>
</dbReference>
<dbReference type="WBParaSite" id="ASIM_0001650001-mRNA-1">
    <property type="protein sequence ID" value="ASIM_0001650001-mRNA-1"/>
    <property type="gene ID" value="ASIM_0001650001"/>
</dbReference>
<reference evidence="2 3" key="2">
    <citation type="submission" date="2018-11" db="EMBL/GenBank/DDBJ databases">
        <authorList>
            <consortium name="Pathogen Informatics"/>
        </authorList>
    </citation>
    <scope>NUCLEOTIDE SEQUENCE [LARGE SCALE GENOMIC DNA]</scope>
</reference>
<evidence type="ECO:0000259" key="1">
    <source>
        <dbReference type="SMART" id="SM00853"/>
    </source>
</evidence>
<proteinExistence type="predicted"/>
<dbReference type="GO" id="GO:0005524">
    <property type="term" value="F:ATP binding"/>
    <property type="evidence" value="ECO:0007669"/>
    <property type="project" value="InterPro"/>
</dbReference>
<organism evidence="4">
    <name type="scientific">Anisakis simplex</name>
    <name type="common">Herring worm</name>
    <dbReference type="NCBI Taxonomy" id="6269"/>
    <lineage>
        <taxon>Eukaryota</taxon>
        <taxon>Metazoa</taxon>
        <taxon>Ecdysozoa</taxon>
        <taxon>Nematoda</taxon>
        <taxon>Chromadorea</taxon>
        <taxon>Rhabditida</taxon>
        <taxon>Spirurina</taxon>
        <taxon>Ascaridomorpha</taxon>
        <taxon>Ascaridoidea</taxon>
        <taxon>Anisakidae</taxon>
        <taxon>Anisakis</taxon>
        <taxon>Anisakis simplex complex</taxon>
    </lineage>
</organism>
<dbReference type="InterPro" id="IPR037198">
    <property type="entry name" value="MutL_C_sf"/>
</dbReference>
<dbReference type="GO" id="GO:0140664">
    <property type="term" value="F:ATP-dependent DNA damage sensor activity"/>
    <property type="evidence" value="ECO:0007669"/>
    <property type="project" value="InterPro"/>
</dbReference>
<dbReference type="InterPro" id="IPR038973">
    <property type="entry name" value="MutL/Mlh/Pms-like"/>
</dbReference>
<dbReference type="Pfam" id="PF08676">
    <property type="entry name" value="MutL_C"/>
    <property type="match status" value="1"/>
</dbReference>
<dbReference type="PANTHER" id="PTHR10073:SF52">
    <property type="entry name" value="MISMATCH REPAIR ENDONUCLEASE PMS2"/>
    <property type="match status" value="1"/>
</dbReference>
<protein>
    <submittedName>
        <fullName evidence="4">MutL_C domain-containing protein</fullName>
    </submittedName>
</protein>
<accession>A0A0M3K6A9</accession>
<dbReference type="OrthoDB" id="10254304at2759"/>
<dbReference type="GO" id="GO:0032389">
    <property type="term" value="C:MutLalpha complex"/>
    <property type="evidence" value="ECO:0007669"/>
    <property type="project" value="TreeGrafter"/>
</dbReference>
<dbReference type="InterPro" id="IPR014790">
    <property type="entry name" value="MutL_C"/>
</dbReference>
<dbReference type="SUPFAM" id="SSF118116">
    <property type="entry name" value="DNA mismatch repair protein MutL"/>
    <property type="match status" value="1"/>
</dbReference>
<dbReference type="GO" id="GO:0016887">
    <property type="term" value="F:ATP hydrolysis activity"/>
    <property type="evidence" value="ECO:0007669"/>
    <property type="project" value="InterPro"/>
</dbReference>
<reference evidence="4" key="1">
    <citation type="submission" date="2017-02" db="UniProtKB">
        <authorList>
            <consortium name="WormBaseParasite"/>
        </authorList>
    </citation>
    <scope>IDENTIFICATION</scope>
</reference>
<evidence type="ECO:0000313" key="2">
    <source>
        <dbReference type="EMBL" id="VDK56386.1"/>
    </source>
</evidence>
<evidence type="ECO:0000313" key="3">
    <source>
        <dbReference type="Proteomes" id="UP000267096"/>
    </source>
</evidence>
<dbReference type="Gene3D" id="3.30.1540.20">
    <property type="entry name" value="MutL, C-terminal domain, dimerisation subdomain"/>
    <property type="match status" value="1"/>
</dbReference>